<gene>
    <name evidence="9" type="ORF">MKQ68_06565</name>
</gene>
<dbReference type="PANTHER" id="PTHR30269">
    <property type="entry name" value="TRANSMEMBRANE PROTEIN YFCA"/>
    <property type="match status" value="1"/>
</dbReference>
<feature type="transmembrane region" description="Helical" evidence="8">
    <location>
        <begin position="101"/>
        <end position="119"/>
    </location>
</feature>
<dbReference type="Proteomes" id="UP001162741">
    <property type="component" value="Chromosome"/>
</dbReference>
<feature type="transmembrane region" description="Helical" evidence="8">
    <location>
        <begin position="75"/>
        <end position="95"/>
    </location>
</feature>
<evidence type="ECO:0000256" key="2">
    <source>
        <dbReference type="ARBA" id="ARBA00009142"/>
    </source>
</evidence>
<accession>A0ABY6J553</accession>
<comment type="similarity">
    <text evidence="2 8">Belongs to the 4-toluene sulfonate uptake permease (TSUP) (TC 2.A.102) family.</text>
</comment>
<feature type="transmembrane region" description="Helical" evidence="8">
    <location>
        <begin position="208"/>
        <end position="226"/>
    </location>
</feature>
<dbReference type="InterPro" id="IPR052017">
    <property type="entry name" value="TSUP"/>
</dbReference>
<feature type="transmembrane region" description="Helical" evidence="8">
    <location>
        <begin position="135"/>
        <end position="153"/>
    </location>
</feature>
<sequence length="257" mass="27655">MLETSIIVLCAFSFSAGFVDAIVGGGGLIQTPALLFLFPQYPVPALLATTKIPSGSGTALATWTYARKVTLHTRLLVVMGITAFAFSMFGSSMVSSLPNQFLKPFMLCLLTGIAIYTFMNKNFGQATEARPPIKNAWPVAVGIVALIGFYDGFFGPGTGSFFILLFIGVMGLDFLHASAHAKCVNLATNAASILYFGAKGLIIWKMTIPMAISNLAGSFLGARFAILKGNKMVRWFFLGVICCTILRFAWDLFVKGQ</sequence>
<evidence type="ECO:0000256" key="7">
    <source>
        <dbReference type="ARBA" id="ARBA00023136"/>
    </source>
</evidence>
<reference evidence="9" key="1">
    <citation type="submission" date="2022-10" db="EMBL/GenBank/DDBJ databases">
        <title>Chitinophaga sp. nov., isolated from soil.</title>
        <authorList>
            <person name="Jeon C.O."/>
        </authorList>
    </citation>
    <scope>NUCLEOTIDE SEQUENCE</scope>
    <source>
        <strain evidence="9">R8</strain>
    </source>
</reference>
<feature type="transmembrane region" description="Helical" evidence="8">
    <location>
        <begin position="233"/>
        <end position="250"/>
    </location>
</feature>
<keyword evidence="5 8" id="KW-0812">Transmembrane</keyword>
<evidence type="ECO:0000313" key="10">
    <source>
        <dbReference type="Proteomes" id="UP001162741"/>
    </source>
</evidence>
<organism evidence="9 10">
    <name type="scientific">Chitinophaga horti</name>
    <dbReference type="NCBI Taxonomy" id="2920382"/>
    <lineage>
        <taxon>Bacteria</taxon>
        <taxon>Pseudomonadati</taxon>
        <taxon>Bacteroidota</taxon>
        <taxon>Chitinophagia</taxon>
        <taxon>Chitinophagales</taxon>
        <taxon>Chitinophagaceae</taxon>
        <taxon>Chitinophaga</taxon>
    </lineage>
</organism>
<keyword evidence="3" id="KW-0813">Transport</keyword>
<name>A0ABY6J553_9BACT</name>
<evidence type="ECO:0000256" key="3">
    <source>
        <dbReference type="ARBA" id="ARBA00022448"/>
    </source>
</evidence>
<keyword evidence="6 8" id="KW-1133">Transmembrane helix</keyword>
<dbReference type="EMBL" id="CP107006">
    <property type="protein sequence ID" value="UYQ94752.1"/>
    <property type="molecule type" value="Genomic_DNA"/>
</dbReference>
<evidence type="ECO:0000256" key="1">
    <source>
        <dbReference type="ARBA" id="ARBA00004651"/>
    </source>
</evidence>
<feature type="transmembrane region" description="Helical" evidence="8">
    <location>
        <begin position="45"/>
        <end position="63"/>
    </location>
</feature>
<evidence type="ECO:0000256" key="5">
    <source>
        <dbReference type="ARBA" id="ARBA00022692"/>
    </source>
</evidence>
<dbReference type="RefSeq" id="WP_264282598.1">
    <property type="nucleotide sequence ID" value="NZ_CP107006.1"/>
</dbReference>
<evidence type="ECO:0000313" key="9">
    <source>
        <dbReference type="EMBL" id="UYQ94752.1"/>
    </source>
</evidence>
<evidence type="ECO:0000256" key="8">
    <source>
        <dbReference type="RuleBase" id="RU363041"/>
    </source>
</evidence>
<keyword evidence="10" id="KW-1185">Reference proteome</keyword>
<dbReference type="InterPro" id="IPR002781">
    <property type="entry name" value="TM_pro_TauE-like"/>
</dbReference>
<keyword evidence="7 8" id="KW-0472">Membrane</keyword>
<dbReference type="PANTHER" id="PTHR30269:SF0">
    <property type="entry name" value="MEMBRANE TRANSPORTER PROTEIN YFCA-RELATED"/>
    <property type="match status" value="1"/>
</dbReference>
<proteinExistence type="inferred from homology"/>
<evidence type="ECO:0000256" key="6">
    <source>
        <dbReference type="ARBA" id="ARBA00022989"/>
    </source>
</evidence>
<dbReference type="Pfam" id="PF01925">
    <property type="entry name" value="TauE"/>
    <property type="match status" value="1"/>
</dbReference>
<protein>
    <recommendedName>
        <fullName evidence="8">Probable membrane transporter protein</fullName>
    </recommendedName>
</protein>
<keyword evidence="4 8" id="KW-1003">Cell membrane</keyword>
<comment type="subcellular location">
    <subcellularLocation>
        <location evidence="1 8">Cell membrane</location>
        <topology evidence="1 8">Multi-pass membrane protein</topology>
    </subcellularLocation>
</comment>
<evidence type="ECO:0000256" key="4">
    <source>
        <dbReference type="ARBA" id="ARBA00022475"/>
    </source>
</evidence>